<dbReference type="GO" id="GO:0015833">
    <property type="term" value="P:peptide transport"/>
    <property type="evidence" value="ECO:0007669"/>
    <property type="project" value="InterPro"/>
</dbReference>
<proteinExistence type="inferred from homology"/>
<feature type="domain" description="ABC transporter" evidence="9">
    <location>
        <begin position="10"/>
        <end position="260"/>
    </location>
</feature>
<dbReference type="InterPro" id="IPR017871">
    <property type="entry name" value="ABC_transporter-like_CS"/>
</dbReference>
<dbReference type="GO" id="GO:0005886">
    <property type="term" value="C:plasma membrane"/>
    <property type="evidence" value="ECO:0007669"/>
    <property type="project" value="UniProtKB-SubCell"/>
</dbReference>
<comment type="similarity">
    <text evidence="2">Belongs to the ABC transporter superfamily.</text>
</comment>
<evidence type="ECO:0000256" key="6">
    <source>
        <dbReference type="ARBA" id="ARBA00022840"/>
    </source>
</evidence>
<dbReference type="PROSITE" id="PS00211">
    <property type="entry name" value="ABC_TRANSPORTER_1"/>
    <property type="match status" value="1"/>
</dbReference>
<evidence type="ECO:0000259" key="9">
    <source>
        <dbReference type="PROSITE" id="PS50893"/>
    </source>
</evidence>
<reference evidence="10" key="1">
    <citation type="submission" date="2019-03" db="EMBL/GenBank/DDBJ databases">
        <title>Lake Tanganyika Metagenome-Assembled Genomes (MAGs).</title>
        <authorList>
            <person name="Tran P."/>
        </authorList>
    </citation>
    <scope>NUCLEOTIDE SEQUENCE</scope>
    <source>
        <strain evidence="10">K_DeepCast_65m_m2_066</strain>
    </source>
</reference>
<feature type="region of interest" description="Disordered" evidence="8">
    <location>
        <begin position="266"/>
        <end position="286"/>
    </location>
</feature>
<organism evidence="10 11">
    <name type="scientific">Tectimicrobiota bacterium</name>
    <dbReference type="NCBI Taxonomy" id="2528274"/>
    <lineage>
        <taxon>Bacteria</taxon>
        <taxon>Pseudomonadati</taxon>
        <taxon>Nitrospinota/Tectimicrobiota group</taxon>
        <taxon>Candidatus Tectimicrobiota</taxon>
    </lineage>
</organism>
<dbReference type="FunFam" id="3.40.50.300:FF:000016">
    <property type="entry name" value="Oligopeptide ABC transporter ATP-binding component"/>
    <property type="match status" value="1"/>
</dbReference>
<evidence type="ECO:0000256" key="7">
    <source>
        <dbReference type="ARBA" id="ARBA00023136"/>
    </source>
</evidence>
<dbReference type="Pfam" id="PF08352">
    <property type="entry name" value="oligo_HPY"/>
    <property type="match status" value="1"/>
</dbReference>
<dbReference type="Gene3D" id="3.40.50.300">
    <property type="entry name" value="P-loop containing nucleotide triphosphate hydrolases"/>
    <property type="match status" value="1"/>
</dbReference>
<dbReference type="EMBL" id="VGLS01001247">
    <property type="protein sequence ID" value="MBM3227201.1"/>
    <property type="molecule type" value="Genomic_DNA"/>
</dbReference>
<dbReference type="CDD" id="cd03257">
    <property type="entry name" value="ABC_NikE_OppD_transporters"/>
    <property type="match status" value="1"/>
</dbReference>
<keyword evidence="4" id="KW-1003">Cell membrane</keyword>
<dbReference type="InterPro" id="IPR027417">
    <property type="entry name" value="P-loop_NTPase"/>
</dbReference>
<evidence type="ECO:0000256" key="5">
    <source>
        <dbReference type="ARBA" id="ARBA00022741"/>
    </source>
</evidence>
<dbReference type="NCBIfam" id="TIGR01727">
    <property type="entry name" value="oligo_HPY"/>
    <property type="match status" value="1"/>
</dbReference>
<evidence type="ECO:0000256" key="8">
    <source>
        <dbReference type="SAM" id="MobiDB-lite"/>
    </source>
</evidence>
<dbReference type="InterPro" id="IPR003593">
    <property type="entry name" value="AAA+_ATPase"/>
</dbReference>
<gene>
    <name evidence="10" type="ORF">FJZ47_25830</name>
</gene>
<name>A0A937W968_UNCTE</name>
<dbReference type="AlphaFoldDB" id="A0A937W968"/>
<dbReference type="InterPro" id="IPR003439">
    <property type="entry name" value="ABC_transporter-like_ATP-bd"/>
</dbReference>
<evidence type="ECO:0000256" key="1">
    <source>
        <dbReference type="ARBA" id="ARBA00004417"/>
    </source>
</evidence>
<dbReference type="SMART" id="SM00382">
    <property type="entry name" value="AAA"/>
    <property type="match status" value="1"/>
</dbReference>
<sequence>MEAMASTHLLTLDGLHVTYHTPAGEVTAVHDVSLSLPRGACVGLVGESGCGKTTVALAIMRYLGQHGRVRRGHIRFQGQDLLQLSPRQMRQLRGAQIAMVYQEPGAALNPSLTIGTQLREVLRAHQPRTRDEAARRVAQMLRDVRLVDVDRILAAYPHQLSGGQQQRIVIAMALLGQPSLLLLDEPTTALDTTIAAGITSLIQEIRRRFGTSMLYISHDLGRVMEVCERVYVMYAGRVVESGPTRLVFGSPRHPYTRGLLQALPHPGAHKHTQPLRAMPGQPPGLTPQLPGCAFAA</sequence>
<dbReference type="Pfam" id="PF00005">
    <property type="entry name" value="ABC_tran"/>
    <property type="match status" value="1"/>
</dbReference>
<dbReference type="GO" id="GO:0005524">
    <property type="term" value="F:ATP binding"/>
    <property type="evidence" value="ECO:0007669"/>
    <property type="project" value="UniProtKB-KW"/>
</dbReference>
<evidence type="ECO:0000313" key="11">
    <source>
        <dbReference type="Proteomes" id="UP000712673"/>
    </source>
</evidence>
<evidence type="ECO:0000256" key="4">
    <source>
        <dbReference type="ARBA" id="ARBA00022475"/>
    </source>
</evidence>
<evidence type="ECO:0000313" key="10">
    <source>
        <dbReference type="EMBL" id="MBM3227201.1"/>
    </source>
</evidence>
<dbReference type="GO" id="GO:0016887">
    <property type="term" value="F:ATP hydrolysis activity"/>
    <property type="evidence" value="ECO:0007669"/>
    <property type="project" value="InterPro"/>
</dbReference>
<accession>A0A937W968</accession>
<protein>
    <submittedName>
        <fullName evidence="10">ABC transporter ATP-binding protein</fullName>
    </submittedName>
</protein>
<evidence type="ECO:0000256" key="2">
    <source>
        <dbReference type="ARBA" id="ARBA00005417"/>
    </source>
</evidence>
<dbReference type="InterPro" id="IPR050388">
    <property type="entry name" value="ABC_Ni/Peptide_Import"/>
</dbReference>
<dbReference type="PANTHER" id="PTHR43297:SF2">
    <property type="entry name" value="DIPEPTIDE TRANSPORT ATP-BINDING PROTEIN DPPD"/>
    <property type="match status" value="1"/>
</dbReference>
<dbReference type="SUPFAM" id="SSF52540">
    <property type="entry name" value="P-loop containing nucleoside triphosphate hydrolases"/>
    <property type="match status" value="1"/>
</dbReference>
<dbReference type="Proteomes" id="UP000712673">
    <property type="component" value="Unassembled WGS sequence"/>
</dbReference>
<evidence type="ECO:0000256" key="3">
    <source>
        <dbReference type="ARBA" id="ARBA00022448"/>
    </source>
</evidence>
<keyword evidence="3" id="KW-0813">Transport</keyword>
<dbReference type="PANTHER" id="PTHR43297">
    <property type="entry name" value="OLIGOPEPTIDE TRANSPORT ATP-BINDING PROTEIN APPD"/>
    <property type="match status" value="1"/>
</dbReference>
<feature type="non-terminal residue" evidence="10">
    <location>
        <position position="296"/>
    </location>
</feature>
<dbReference type="PROSITE" id="PS50893">
    <property type="entry name" value="ABC_TRANSPORTER_2"/>
    <property type="match status" value="1"/>
</dbReference>
<comment type="subcellular location">
    <subcellularLocation>
        <location evidence="1">Cell inner membrane</location>
        <topology evidence="1">Peripheral membrane protein</topology>
    </subcellularLocation>
</comment>
<keyword evidence="5" id="KW-0547">Nucleotide-binding</keyword>
<keyword evidence="6 10" id="KW-0067">ATP-binding</keyword>
<dbReference type="InterPro" id="IPR013563">
    <property type="entry name" value="Oligopep_ABC_C"/>
</dbReference>
<comment type="caution">
    <text evidence="10">The sequence shown here is derived from an EMBL/GenBank/DDBJ whole genome shotgun (WGS) entry which is preliminary data.</text>
</comment>
<keyword evidence="7" id="KW-0472">Membrane</keyword>